<dbReference type="InterPro" id="IPR005133">
    <property type="entry name" value="PhaG_MnhG_YufB"/>
</dbReference>
<protein>
    <submittedName>
        <fullName evidence="5">Multicomponent Na+:H+ antiporter subunit G</fullName>
    </submittedName>
</protein>
<proteinExistence type="inferred from homology"/>
<evidence type="ECO:0000313" key="7">
    <source>
        <dbReference type="Proteomes" id="UP000648663"/>
    </source>
</evidence>
<keyword evidence="7" id="KW-1185">Reference proteome</keyword>
<dbReference type="Proteomes" id="UP000648663">
    <property type="component" value="Unassembled WGS sequence"/>
</dbReference>
<accession>A0A846LDP0</accession>
<reference evidence="5 6" key="3">
    <citation type="submission" date="2020-02" db="EMBL/GenBank/DDBJ databases">
        <title>Sequencing the genomes of 1000 actinobacteria strains.</title>
        <authorList>
            <person name="Klenk H.-P."/>
        </authorList>
    </citation>
    <scope>NUCLEOTIDE SEQUENCE [LARGE SCALE GENOMIC DNA]</scope>
    <source>
        <strain evidence="5 6">DSM 45201</strain>
    </source>
</reference>
<dbReference type="NCBIfam" id="TIGR01300">
    <property type="entry name" value="CPA3_mnhG_phaG"/>
    <property type="match status" value="1"/>
</dbReference>
<reference evidence="4" key="1">
    <citation type="journal article" date="2014" name="Int. J. Syst. Evol. Microbiol.">
        <title>Complete genome of a new Firmicutes species belonging to the dominant human colonic microbiota ('Ruminococcus bicirculans') reveals two chromosomes and a selective capacity to utilize plant glucans.</title>
        <authorList>
            <consortium name="NISC Comparative Sequencing Program"/>
            <person name="Wegmann U."/>
            <person name="Louis P."/>
            <person name="Goesmann A."/>
            <person name="Henrissat B."/>
            <person name="Duncan S.H."/>
            <person name="Flint H.J."/>
        </authorList>
    </citation>
    <scope>NUCLEOTIDE SEQUENCE</scope>
    <source>
        <strain evidence="4">CGMCC 4.5581</strain>
    </source>
</reference>
<feature type="transmembrane region" description="Helical" evidence="3">
    <location>
        <begin position="69"/>
        <end position="94"/>
    </location>
</feature>
<name>A0A846LDP0_9ACTN</name>
<dbReference type="GO" id="GO:0015385">
    <property type="term" value="F:sodium:proton antiporter activity"/>
    <property type="evidence" value="ECO:0007669"/>
    <property type="project" value="TreeGrafter"/>
</dbReference>
<keyword evidence="3" id="KW-0812">Transmembrane</keyword>
<sequence>MNDFDSVPDWIAAVLLLVGAFLCLTAGLGVLRFPDVLSRMHAGTKPQVMGVLLILAGGAIRLTGWSATWMLLLVAAFQLITAPVNAHMVSRIAYRRRHVRRDKLFVDELADAARGAELRAGQKGVEGDHPADAPAGYQAEPEVVEDDGAGDAGARDDEVPDGRAPDDGTSPDRASDDRTPDERAGAGVAGDEPAERPRG</sequence>
<comment type="similarity">
    <text evidence="1">Belongs to the CPA3 antiporters (TC 2.A.63) subunit G family.</text>
</comment>
<evidence type="ECO:0000313" key="4">
    <source>
        <dbReference type="EMBL" id="GGL62151.1"/>
    </source>
</evidence>
<feature type="transmembrane region" description="Helical" evidence="3">
    <location>
        <begin position="46"/>
        <end position="63"/>
    </location>
</feature>
<dbReference type="AlphaFoldDB" id="A0A846LDP0"/>
<dbReference type="Pfam" id="PF03334">
    <property type="entry name" value="PhaG_MnhG_YufB"/>
    <property type="match status" value="1"/>
</dbReference>
<reference evidence="7" key="2">
    <citation type="journal article" date="2019" name="Int. J. Syst. Evol. Microbiol.">
        <title>The Global Catalogue of Microorganisms (GCM) 10K type strain sequencing project: providing services to taxonomists for standard genome sequencing and annotation.</title>
        <authorList>
            <consortium name="The Broad Institute Genomics Platform"/>
            <consortium name="The Broad Institute Genome Sequencing Center for Infectious Disease"/>
            <person name="Wu L."/>
            <person name="Ma J."/>
        </authorList>
    </citation>
    <scope>NUCLEOTIDE SEQUENCE [LARGE SCALE GENOMIC DNA]</scope>
    <source>
        <strain evidence="7">CGMCC 4.5581</strain>
    </source>
</reference>
<dbReference type="NCBIfam" id="NF009314">
    <property type="entry name" value="PRK12674.1-2"/>
    <property type="match status" value="1"/>
</dbReference>
<feature type="compositionally biased region" description="Basic and acidic residues" evidence="2">
    <location>
        <begin position="173"/>
        <end position="184"/>
    </location>
</feature>
<dbReference type="PANTHER" id="PTHR34703:SF1">
    <property type="entry name" value="ANTIPORTER SUBUNIT MNHG2-RELATED"/>
    <property type="match status" value="1"/>
</dbReference>
<dbReference type="PANTHER" id="PTHR34703">
    <property type="entry name" value="ANTIPORTER SUBUNIT MNHG2-RELATED"/>
    <property type="match status" value="1"/>
</dbReference>
<organism evidence="5 6">
    <name type="scientific">Modestobacter marinus</name>
    <dbReference type="NCBI Taxonomy" id="477641"/>
    <lineage>
        <taxon>Bacteria</taxon>
        <taxon>Bacillati</taxon>
        <taxon>Actinomycetota</taxon>
        <taxon>Actinomycetes</taxon>
        <taxon>Geodermatophilales</taxon>
        <taxon>Geodermatophilaceae</taxon>
        <taxon>Modestobacter</taxon>
    </lineage>
</organism>
<dbReference type="EMBL" id="JAAMPA010000001">
    <property type="protein sequence ID" value="NIH66243.1"/>
    <property type="molecule type" value="Genomic_DNA"/>
</dbReference>
<evidence type="ECO:0000313" key="6">
    <source>
        <dbReference type="Proteomes" id="UP000552836"/>
    </source>
</evidence>
<reference evidence="4" key="4">
    <citation type="submission" date="2024-05" db="EMBL/GenBank/DDBJ databases">
        <authorList>
            <person name="Sun Q."/>
            <person name="Zhou Y."/>
        </authorList>
    </citation>
    <scope>NUCLEOTIDE SEQUENCE</scope>
    <source>
        <strain evidence="4">CGMCC 4.5581</strain>
    </source>
</reference>
<dbReference type="EMBL" id="BMMI01000003">
    <property type="protein sequence ID" value="GGL62151.1"/>
    <property type="molecule type" value="Genomic_DNA"/>
</dbReference>
<gene>
    <name evidence="5" type="ORF">FB380_000689</name>
    <name evidence="4" type="ORF">GCM10011589_17890</name>
</gene>
<feature type="compositionally biased region" description="Basic and acidic residues" evidence="2">
    <location>
        <begin position="153"/>
        <end position="166"/>
    </location>
</feature>
<evidence type="ECO:0000256" key="1">
    <source>
        <dbReference type="ARBA" id="ARBA00008404"/>
    </source>
</evidence>
<keyword evidence="3" id="KW-0472">Membrane</keyword>
<keyword evidence="3" id="KW-1133">Transmembrane helix</keyword>
<evidence type="ECO:0000256" key="3">
    <source>
        <dbReference type="SAM" id="Phobius"/>
    </source>
</evidence>
<feature type="region of interest" description="Disordered" evidence="2">
    <location>
        <begin position="120"/>
        <end position="199"/>
    </location>
</feature>
<evidence type="ECO:0000256" key="2">
    <source>
        <dbReference type="SAM" id="MobiDB-lite"/>
    </source>
</evidence>
<feature type="transmembrane region" description="Helical" evidence="3">
    <location>
        <begin position="12"/>
        <end position="34"/>
    </location>
</feature>
<evidence type="ECO:0000313" key="5">
    <source>
        <dbReference type="EMBL" id="NIH66243.1"/>
    </source>
</evidence>
<dbReference type="Proteomes" id="UP000552836">
    <property type="component" value="Unassembled WGS sequence"/>
</dbReference>
<comment type="caution">
    <text evidence="5">The sequence shown here is derived from an EMBL/GenBank/DDBJ whole genome shotgun (WGS) entry which is preliminary data.</text>
</comment>
<dbReference type="RefSeq" id="WP_229681954.1">
    <property type="nucleotide sequence ID" value="NZ_BAABJU010000010.1"/>
</dbReference>